<proteinExistence type="predicted"/>
<protein>
    <submittedName>
        <fullName evidence="7">Radical SAM protein</fullName>
    </submittedName>
</protein>
<dbReference type="InterPro" id="IPR050377">
    <property type="entry name" value="Radical_SAM_PqqE_MftC-like"/>
</dbReference>
<dbReference type="Proteomes" id="UP001293718">
    <property type="component" value="Unassembled WGS sequence"/>
</dbReference>
<keyword evidence="2" id="KW-0949">S-adenosyl-L-methionine</keyword>
<dbReference type="PROSITE" id="PS51918">
    <property type="entry name" value="RADICAL_SAM"/>
    <property type="match status" value="1"/>
</dbReference>
<evidence type="ECO:0000313" key="8">
    <source>
        <dbReference type="Proteomes" id="UP001293718"/>
    </source>
</evidence>
<organism evidence="7 8">
    <name type="scientific">Azohydromonas lata</name>
    <dbReference type="NCBI Taxonomy" id="45677"/>
    <lineage>
        <taxon>Bacteria</taxon>
        <taxon>Pseudomonadati</taxon>
        <taxon>Pseudomonadota</taxon>
        <taxon>Betaproteobacteria</taxon>
        <taxon>Burkholderiales</taxon>
        <taxon>Sphaerotilaceae</taxon>
        <taxon>Azohydromonas</taxon>
    </lineage>
</organism>
<evidence type="ECO:0000256" key="4">
    <source>
        <dbReference type="ARBA" id="ARBA00023004"/>
    </source>
</evidence>
<dbReference type="PANTHER" id="PTHR11228">
    <property type="entry name" value="RADICAL SAM DOMAIN PROTEIN"/>
    <property type="match status" value="1"/>
</dbReference>
<gene>
    <name evidence="7" type="ORF">SM757_09980</name>
</gene>
<comment type="caution">
    <text evidence="7">The sequence shown here is derived from an EMBL/GenBank/DDBJ whole genome shotgun (WGS) entry which is preliminary data.</text>
</comment>
<comment type="cofactor">
    <cofactor evidence="1">
        <name>[4Fe-4S] cluster</name>
        <dbReference type="ChEBI" id="CHEBI:49883"/>
    </cofactor>
</comment>
<dbReference type="InterPro" id="IPR023885">
    <property type="entry name" value="4Fe4S-binding_SPASM_dom"/>
</dbReference>
<dbReference type="EMBL" id="JAXOJX010000012">
    <property type="protein sequence ID" value="MDZ5456898.1"/>
    <property type="molecule type" value="Genomic_DNA"/>
</dbReference>
<dbReference type="InterPro" id="IPR058240">
    <property type="entry name" value="rSAM_sf"/>
</dbReference>
<dbReference type="SUPFAM" id="SSF102114">
    <property type="entry name" value="Radical SAM enzymes"/>
    <property type="match status" value="1"/>
</dbReference>
<dbReference type="InterPro" id="IPR013785">
    <property type="entry name" value="Aldolase_TIM"/>
</dbReference>
<dbReference type="PANTHER" id="PTHR11228:SF7">
    <property type="entry name" value="PQQA PEPTIDE CYCLASE"/>
    <property type="match status" value="1"/>
</dbReference>
<dbReference type="Gene3D" id="3.20.20.70">
    <property type="entry name" value="Aldolase class I"/>
    <property type="match status" value="1"/>
</dbReference>
<feature type="domain" description="Radical SAM core" evidence="6">
    <location>
        <begin position="2"/>
        <end position="222"/>
    </location>
</feature>
<evidence type="ECO:0000313" key="7">
    <source>
        <dbReference type="EMBL" id="MDZ5456898.1"/>
    </source>
</evidence>
<evidence type="ECO:0000256" key="3">
    <source>
        <dbReference type="ARBA" id="ARBA00022723"/>
    </source>
</evidence>
<dbReference type="SFLD" id="SFLDS00029">
    <property type="entry name" value="Radical_SAM"/>
    <property type="match status" value="1"/>
</dbReference>
<dbReference type="Pfam" id="PF04055">
    <property type="entry name" value="Radical_SAM"/>
    <property type="match status" value="1"/>
</dbReference>
<name>A0ABU5ICP2_9BURK</name>
<keyword evidence="4" id="KW-0408">Iron</keyword>
<evidence type="ECO:0000259" key="6">
    <source>
        <dbReference type="PROSITE" id="PS51918"/>
    </source>
</evidence>
<accession>A0ABU5ICP2</accession>
<evidence type="ECO:0000256" key="2">
    <source>
        <dbReference type="ARBA" id="ARBA00022691"/>
    </source>
</evidence>
<dbReference type="CDD" id="cd21109">
    <property type="entry name" value="SPASM"/>
    <property type="match status" value="1"/>
</dbReference>
<dbReference type="Pfam" id="PF13186">
    <property type="entry name" value="SPASM"/>
    <property type="match status" value="1"/>
</dbReference>
<dbReference type="CDD" id="cd01335">
    <property type="entry name" value="Radical_SAM"/>
    <property type="match status" value="1"/>
</dbReference>
<sequence>MTDHPSIVYIRLLQKCNARCVMCTSYQQSRDEAHLDYVKSLIDEFEGLGVNEVRFTGGETLMYRQLRPLLAFIADKRMAFSFITNGAYLKKFSQELVDAHVGKIICSIDSPRPEIHNRVRQTQRLLETASAGIKTINQKSAQGPHAVQFMVNTVVSSENYDHLRDFLPFLHEHGIKYWNLIPIHGELPIRMGPPQIDAAIREIEHILGRIERENLGLSLNISDPMDFFATAVRGAKPAELTGGLQRCHVVSHVAFIDAVNGKLTGCNDLMYSGFDEMIVGDILGKPFRQVWDAPAFRQTRDGFSCQALHRCDRCEPTNIKLNKHLENVGADSNAGTLPAWF</sequence>
<keyword evidence="5" id="KW-0411">Iron-sulfur</keyword>
<keyword evidence="8" id="KW-1185">Reference proteome</keyword>
<evidence type="ECO:0000256" key="5">
    <source>
        <dbReference type="ARBA" id="ARBA00023014"/>
    </source>
</evidence>
<reference evidence="7 8" key="1">
    <citation type="submission" date="2023-11" db="EMBL/GenBank/DDBJ databases">
        <title>Draft genome of Azohydromonas lata strain H1 (DSM1123), a polyhydroxyalkanoate producer.</title>
        <authorList>
            <person name="Traversa D."/>
            <person name="D'Addabbo P."/>
            <person name="Pazzani C."/>
            <person name="Manzari C."/>
            <person name="Chiara M."/>
            <person name="Scrascia M."/>
        </authorList>
    </citation>
    <scope>NUCLEOTIDE SEQUENCE [LARGE SCALE GENOMIC DNA]</scope>
    <source>
        <strain evidence="7 8">H1</strain>
    </source>
</reference>
<dbReference type="SFLD" id="SFLDG01067">
    <property type="entry name" value="SPASM/twitch_domain_containing"/>
    <property type="match status" value="1"/>
</dbReference>
<dbReference type="RefSeq" id="WP_322465333.1">
    <property type="nucleotide sequence ID" value="NZ_JAXOJX010000012.1"/>
</dbReference>
<evidence type="ECO:0000256" key="1">
    <source>
        <dbReference type="ARBA" id="ARBA00001966"/>
    </source>
</evidence>
<keyword evidence="3" id="KW-0479">Metal-binding</keyword>
<dbReference type="InterPro" id="IPR007197">
    <property type="entry name" value="rSAM"/>
</dbReference>